<dbReference type="SUPFAM" id="SSF48452">
    <property type="entry name" value="TPR-like"/>
    <property type="match status" value="1"/>
</dbReference>
<protein>
    <submittedName>
        <fullName evidence="2">CHAT domain-containing protein</fullName>
    </submittedName>
</protein>
<organism evidence="2 3">
    <name type="scientific">Lentzea albidocapillata subsp. violacea</name>
    <dbReference type="NCBI Taxonomy" id="128104"/>
    <lineage>
        <taxon>Bacteria</taxon>
        <taxon>Bacillati</taxon>
        <taxon>Actinomycetota</taxon>
        <taxon>Actinomycetes</taxon>
        <taxon>Pseudonocardiales</taxon>
        <taxon>Pseudonocardiaceae</taxon>
        <taxon>Lentzea</taxon>
    </lineage>
</organism>
<dbReference type="RefSeq" id="WP_090004320.1">
    <property type="nucleotide sequence ID" value="NZ_FNET01000001.1"/>
</dbReference>
<feature type="domain" description="CHAT" evidence="1">
    <location>
        <begin position="930"/>
        <end position="1223"/>
    </location>
</feature>
<evidence type="ECO:0000313" key="2">
    <source>
        <dbReference type="EMBL" id="SDJ26955.1"/>
    </source>
</evidence>
<name>A0A1G8SDX8_9PSEU</name>
<dbReference type="Gene3D" id="1.25.40.10">
    <property type="entry name" value="Tetratricopeptide repeat domain"/>
    <property type="match status" value="1"/>
</dbReference>
<dbReference type="EMBL" id="FNET01000001">
    <property type="protein sequence ID" value="SDJ26955.1"/>
    <property type="molecule type" value="Genomic_DNA"/>
</dbReference>
<sequence>MSSYAQVDALDVGEALARFLALRSPRRAMQLLEAYPALLTAPAGPAPAAPLARYRWMVLMAARRSGIAEAFDHFLYATGADEDEPGRADDELMSAGSTERIREVLEAYPGLAATTVAGRYGERAEAADNEHEAIMRDSRRHIAHLVFRLGVPLGLALAEFAQRMLRTEAAWDELEDVTDQESLEALLDLVGDFCSPETPLAERLELLTGRPELGRSDARQLLEAALSFEQPEEVRDAFDLALWTLTDYAQAVADGQDPVEAARDIVRSVGAGFVVTAATEVEARHRATEYVDVFGLDDPGAIRVVAEPDDPARVDEAGALLEQIGTRRFEYLADVLGALLDATTVPDARALVLDHPALLSPLATRMLEEQAEQVAQEPSMMAGEYAFLFQSRLRLLRECRELGIEAATLNLSVAYAERVARELMGDGPVIVIPPGSFNAVADEDAKSAAEMMAAGPAHREVAELSGRAVTVAELDRVLGNLAYALALTRPGGDVRITLLNDRAYVLRVRFGLTGTIADLDGAVADLEDARHARTDDPLLAANLGDVLVQRYEAGQNQNREDLGRAVLLLGEAVRDDEHPNHVRHLVSYAHALFDLAVAGNSPAEMNRCVEVLDEALALEPDEPAVRLGLGLALSTRGLAENDHDDLRRAVEFLRGVDDVLARLNLAVTLLDLGEPGEAEGLLRQVLDSSGPSSLPSSAEIGRRAATLLAQAAERRQDWPEAAAMYRRLLRGGWASGGSQLLRAHTEAELRRTTGLAARAALAFEAAGSPLEAAEVLERGRAVQISAALRLDSADLARAGASGDVVREFTALRQWLRDNERLEIGRRTAAAPAFRSLSTVRRKQDELAGVISRIRALPDLADFLTTPSTDTLFGELAQPLVYLAHASTGGLALIVRSPHDIVPIRLPGLTDDAVTPHVRRLAADPRAALDECTKWLWHTVMASVIEQLADVPHAVLVPTGLLGLLPLHAAWTPDRDRPTGRRYALDHLLLTYSPNTETLRASAGAAAQRTGRTAAAVDEPLPVSASPLPYSALECAAALDGIPDATTVRGGDATRSAALGVLRSQAFTHWSCHAYADAEDPLRSALLLAGDSELTIGDLLSHRAPEARLAVLSACETARIGDRLPDEVLGFPAALLQVGVPAVIGSLWSVPQAATAELMVHLYEGIRRGATFAHALRDAQRVVRDGTVREKLAVLGDVSELLLQPPGARPHAHAFHWAAFSFYGADGRR</sequence>
<dbReference type="Proteomes" id="UP000199682">
    <property type="component" value="Unassembled WGS sequence"/>
</dbReference>
<accession>A0A1G8SDX8</accession>
<dbReference type="Pfam" id="PF12770">
    <property type="entry name" value="CHAT"/>
    <property type="match status" value="1"/>
</dbReference>
<evidence type="ECO:0000313" key="3">
    <source>
        <dbReference type="Proteomes" id="UP000199682"/>
    </source>
</evidence>
<evidence type="ECO:0000259" key="1">
    <source>
        <dbReference type="Pfam" id="PF12770"/>
    </source>
</evidence>
<reference evidence="3" key="1">
    <citation type="submission" date="2016-10" db="EMBL/GenBank/DDBJ databases">
        <authorList>
            <person name="Varghese N."/>
            <person name="Submissions S."/>
        </authorList>
    </citation>
    <scope>NUCLEOTIDE SEQUENCE [LARGE SCALE GENOMIC DNA]</scope>
    <source>
        <strain evidence="3">DSM 44796</strain>
    </source>
</reference>
<dbReference type="InterPro" id="IPR011990">
    <property type="entry name" value="TPR-like_helical_dom_sf"/>
</dbReference>
<gene>
    <name evidence="2" type="ORF">SAMN04488074_101941</name>
</gene>
<dbReference type="InterPro" id="IPR024983">
    <property type="entry name" value="CHAT_dom"/>
</dbReference>
<proteinExistence type="predicted"/>
<dbReference type="AlphaFoldDB" id="A0A1G8SDX8"/>